<dbReference type="Gene3D" id="3.40.50.1460">
    <property type="match status" value="1"/>
</dbReference>
<dbReference type="PROSITE" id="PS50208">
    <property type="entry name" value="CASPASE_P20"/>
    <property type="match status" value="1"/>
</dbReference>
<dbReference type="SUPFAM" id="SSF52129">
    <property type="entry name" value="Caspase-like"/>
    <property type="match status" value="1"/>
</dbReference>
<dbReference type="Gene3D" id="2.20.110.10">
    <property type="entry name" value="Histone H3 K4-specific methyltransferase SET7/9 N-terminal domain"/>
    <property type="match status" value="1"/>
</dbReference>
<dbReference type="InterPro" id="IPR003409">
    <property type="entry name" value="MORN"/>
</dbReference>
<dbReference type="Proteomes" id="UP000463138">
    <property type="component" value="Unassembled WGS sequence"/>
</dbReference>
<dbReference type="GO" id="GO:0004197">
    <property type="term" value="F:cysteine-type endopeptidase activity"/>
    <property type="evidence" value="ECO:0007669"/>
    <property type="project" value="InterPro"/>
</dbReference>
<dbReference type="SMART" id="SM00698">
    <property type="entry name" value="MORN"/>
    <property type="match status" value="5"/>
</dbReference>
<keyword evidence="2" id="KW-0175">Coiled coil</keyword>
<name>A0A7V7GUT7_9GAMM</name>
<dbReference type="Pfam" id="PF01650">
    <property type="entry name" value="Peptidase_C13"/>
    <property type="match status" value="1"/>
</dbReference>
<dbReference type="PANTHER" id="PTHR23084">
    <property type="entry name" value="PHOSPHATIDYLINOSITOL-4-PHOSPHATE 5-KINASE RELATED"/>
    <property type="match status" value="1"/>
</dbReference>
<evidence type="ECO:0000313" key="5">
    <source>
        <dbReference type="EMBL" id="KAA0695064.1"/>
    </source>
</evidence>
<evidence type="ECO:0000313" key="6">
    <source>
        <dbReference type="Proteomes" id="UP000463138"/>
    </source>
</evidence>
<keyword evidence="3" id="KW-0732">Signal</keyword>
<gene>
    <name evidence="5" type="ORF">DT594_09410</name>
</gene>
<keyword evidence="6" id="KW-1185">Reference proteome</keyword>
<keyword evidence="1" id="KW-0677">Repeat</keyword>
<feature type="chain" id="PRO_5031294476" description="Caspase family p20 domain-containing protein" evidence="3">
    <location>
        <begin position="23"/>
        <end position="460"/>
    </location>
</feature>
<evidence type="ECO:0000256" key="1">
    <source>
        <dbReference type="ARBA" id="ARBA00022737"/>
    </source>
</evidence>
<dbReference type="SUPFAM" id="SSF82185">
    <property type="entry name" value="Histone H3 K4-specific methyltransferase SET7/9 N-terminal domain"/>
    <property type="match status" value="1"/>
</dbReference>
<dbReference type="GO" id="GO:0006508">
    <property type="term" value="P:proteolysis"/>
    <property type="evidence" value="ECO:0007669"/>
    <property type="project" value="InterPro"/>
</dbReference>
<feature type="domain" description="Caspase family p20" evidence="4">
    <location>
        <begin position="287"/>
        <end position="363"/>
    </location>
</feature>
<evidence type="ECO:0000256" key="3">
    <source>
        <dbReference type="SAM" id="SignalP"/>
    </source>
</evidence>
<sequence>MTLTLLRPLRLTLSLTAVLLLAACNPAEMLAPDARLPDGSTYSGEIRDGLFHGDGVQQFASGMIYRGQFHEGYWHGEGVLESAMGWRYEGEFQKGLMSGQAVLDNDGTRYEGAFVKGKFNGPGRYEVGDSVYVAEFAEGLPVRGEHITEYGTYAGEFLDWQYHGEGTYTPANAPADMKSLSGTWEYGMLAEGNGYAQQEPSARPAPLTEQILVEDRERLNRQIEALEAERPGVTDVYFLAVGGDGTESVFMRDIEVARAGLQTQFDLERRAIMLLNHRDYETLPLATRPSIATALKALDEQMNPEEDLLVVHLVSHGGEDGELLLSQPGVELPNLSPQAFADMLEPLSARRKVLVVSACYSGQWLDELADSDTLILTSARADRTSFGCGDDSEMTWFSKALYKSVGLSLTEPDAMFEQVTEQIRLWEEEIGMEEESWSYPQFHLGDNLRQWLEQDAFSKQ</sequence>
<dbReference type="InterPro" id="IPR029030">
    <property type="entry name" value="Caspase-like_dom_sf"/>
</dbReference>
<organism evidence="5 6">
    <name type="scientific">Halopseudomonas laoshanensis</name>
    <dbReference type="NCBI Taxonomy" id="2268758"/>
    <lineage>
        <taxon>Bacteria</taxon>
        <taxon>Pseudomonadati</taxon>
        <taxon>Pseudomonadota</taxon>
        <taxon>Gammaproteobacteria</taxon>
        <taxon>Pseudomonadales</taxon>
        <taxon>Pseudomonadaceae</taxon>
        <taxon>Halopseudomonas</taxon>
    </lineage>
</organism>
<dbReference type="OrthoDB" id="345222at2"/>
<proteinExistence type="predicted"/>
<dbReference type="PROSITE" id="PS51257">
    <property type="entry name" value="PROKAR_LIPOPROTEIN"/>
    <property type="match status" value="1"/>
</dbReference>
<dbReference type="AlphaFoldDB" id="A0A7V7GUT7"/>
<accession>A0A7V7GUT7</accession>
<dbReference type="InterPro" id="IPR001309">
    <property type="entry name" value="Pept_C14_p20"/>
</dbReference>
<feature type="coiled-coil region" evidence="2">
    <location>
        <begin position="209"/>
        <end position="236"/>
    </location>
</feature>
<dbReference type="Pfam" id="PF02493">
    <property type="entry name" value="MORN"/>
    <property type="match status" value="5"/>
</dbReference>
<evidence type="ECO:0000259" key="4">
    <source>
        <dbReference type="PROSITE" id="PS50208"/>
    </source>
</evidence>
<reference evidence="5 6" key="1">
    <citation type="submission" date="2018-07" db="EMBL/GenBank/DDBJ databases">
        <title>Pseudomonas laoshanensis sp. nov., isolated from soil.</title>
        <authorList>
            <person name="Sun J."/>
            <person name="Yu L."/>
            <person name="Wang M."/>
            <person name="Zhang C."/>
        </authorList>
    </citation>
    <scope>NUCLEOTIDE SEQUENCE [LARGE SCALE GENOMIC DNA]</scope>
    <source>
        <strain evidence="5 6">Y22</strain>
    </source>
</reference>
<dbReference type="RefSeq" id="WP_149332432.1">
    <property type="nucleotide sequence ID" value="NZ_QOVF01000002.1"/>
</dbReference>
<dbReference type="InterPro" id="IPR001096">
    <property type="entry name" value="Peptidase_C13"/>
</dbReference>
<feature type="signal peptide" evidence="3">
    <location>
        <begin position="1"/>
        <end position="22"/>
    </location>
</feature>
<evidence type="ECO:0000256" key="2">
    <source>
        <dbReference type="SAM" id="Coils"/>
    </source>
</evidence>
<protein>
    <recommendedName>
        <fullName evidence="4">Caspase family p20 domain-containing protein</fullName>
    </recommendedName>
</protein>
<dbReference type="PANTHER" id="PTHR23084:SF263">
    <property type="entry name" value="MORN REPEAT-CONTAINING PROTEIN 1"/>
    <property type="match status" value="1"/>
</dbReference>
<comment type="caution">
    <text evidence="5">The sequence shown here is derived from an EMBL/GenBank/DDBJ whole genome shotgun (WGS) entry which is preliminary data.</text>
</comment>
<dbReference type="EMBL" id="QOVF01000002">
    <property type="protein sequence ID" value="KAA0695064.1"/>
    <property type="molecule type" value="Genomic_DNA"/>
</dbReference>